<accession>A0A9P5ZMQ8</accession>
<reference evidence="3" key="1">
    <citation type="submission" date="2020-11" db="EMBL/GenBank/DDBJ databases">
        <authorList>
            <consortium name="DOE Joint Genome Institute"/>
            <person name="Ahrendt S."/>
            <person name="Riley R."/>
            <person name="Andreopoulos W."/>
            <person name="Labutti K."/>
            <person name="Pangilinan J."/>
            <person name="Ruiz-Duenas F.J."/>
            <person name="Barrasa J.M."/>
            <person name="Sanchez-Garcia M."/>
            <person name="Camarero S."/>
            <person name="Miyauchi S."/>
            <person name="Serrano A."/>
            <person name="Linde D."/>
            <person name="Babiker R."/>
            <person name="Drula E."/>
            <person name="Ayuso-Fernandez I."/>
            <person name="Pacheco R."/>
            <person name="Padilla G."/>
            <person name="Ferreira P."/>
            <person name="Barriuso J."/>
            <person name="Kellner H."/>
            <person name="Castanera R."/>
            <person name="Alfaro M."/>
            <person name="Ramirez L."/>
            <person name="Pisabarro A.G."/>
            <person name="Kuo A."/>
            <person name="Tritt A."/>
            <person name="Lipzen A."/>
            <person name="He G."/>
            <person name="Yan M."/>
            <person name="Ng V."/>
            <person name="Cullen D."/>
            <person name="Martin F."/>
            <person name="Rosso M.-N."/>
            <person name="Henrissat B."/>
            <person name="Hibbett D."/>
            <person name="Martinez A.T."/>
            <person name="Grigoriev I.V."/>
        </authorList>
    </citation>
    <scope>NUCLEOTIDE SEQUENCE</scope>
    <source>
        <strain evidence="3">ATCC 90797</strain>
    </source>
</reference>
<organism evidence="3 4">
    <name type="scientific">Pleurotus eryngii</name>
    <name type="common">Boletus of the steppes</name>
    <dbReference type="NCBI Taxonomy" id="5323"/>
    <lineage>
        <taxon>Eukaryota</taxon>
        <taxon>Fungi</taxon>
        <taxon>Dikarya</taxon>
        <taxon>Basidiomycota</taxon>
        <taxon>Agaricomycotina</taxon>
        <taxon>Agaricomycetes</taxon>
        <taxon>Agaricomycetidae</taxon>
        <taxon>Agaricales</taxon>
        <taxon>Pleurotineae</taxon>
        <taxon>Pleurotaceae</taxon>
        <taxon>Pleurotus</taxon>
    </lineage>
</organism>
<evidence type="ECO:0000313" key="3">
    <source>
        <dbReference type="EMBL" id="KAF9491157.1"/>
    </source>
</evidence>
<dbReference type="Proteomes" id="UP000807025">
    <property type="component" value="Unassembled WGS sequence"/>
</dbReference>
<feature type="domain" description="FHA" evidence="1">
    <location>
        <begin position="1"/>
        <end position="18"/>
    </location>
</feature>
<dbReference type="Gene3D" id="2.60.200.20">
    <property type="match status" value="1"/>
</dbReference>
<dbReference type="OrthoDB" id="687730at2759"/>
<feature type="non-terminal residue" evidence="3">
    <location>
        <position position="75"/>
    </location>
</feature>
<dbReference type="PROSITE" id="PS50006">
    <property type="entry name" value="FHA_DOMAIN"/>
    <property type="match status" value="1"/>
</dbReference>
<evidence type="ECO:0000259" key="1">
    <source>
        <dbReference type="PROSITE" id="PS50006"/>
    </source>
</evidence>
<dbReference type="AlphaFoldDB" id="A0A9P5ZMQ8"/>
<keyword evidence="4" id="KW-1185">Reference proteome</keyword>
<sequence>FIKDINSSNGTFINGDRLSPEGMEFDPWELQSDDIVCGANSVPTLSVTTRYSTAVAARVFCMFNGQDLQIAYRSE</sequence>
<dbReference type="SUPFAM" id="SSF49879">
    <property type="entry name" value="SMAD/FHA domain"/>
    <property type="match status" value="1"/>
</dbReference>
<comment type="caution">
    <text evidence="3">The sequence shown here is derived from an EMBL/GenBank/DDBJ whole genome shotgun (WGS) entry which is preliminary data.</text>
</comment>
<dbReference type="InterPro" id="IPR000253">
    <property type="entry name" value="FHA_dom"/>
</dbReference>
<proteinExistence type="predicted"/>
<name>A0A9P5ZMQ8_PLEER</name>
<dbReference type="InterPro" id="IPR008984">
    <property type="entry name" value="SMAD_FHA_dom_sf"/>
</dbReference>
<dbReference type="EMBL" id="MU154625">
    <property type="protein sequence ID" value="KAF9491157.1"/>
    <property type="molecule type" value="Genomic_DNA"/>
</dbReference>
<dbReference type="Pfam" id="PF00498">
    <property type="entry name" value="FHA"/>
    <property type="match status" value="1"/>
</dbReference>
<protein>
    <recommendedName>
        <fullName evidence="1">FHA domain-containing protein</fullName>
    </recommendedName>
</protein>
<feature type="non-terminal residue" evidence="3">
    <location>
        <position position="1"/>
    </location>
</feature>
<gene>
    <name evidence="3" type="ORF">BDN71DRAFT_1350299</name>
    <name evidence="2" type="ORF">BDN71DRAFT_1357659</name>
</gene>
<evidence type="ECO:0000313" key="2">
    <source>
        <dbReference type="EMBL" id="KAF9487277.1"/>
    </source>
</evidence>
<evidence type="ECO:0000313" key="4">
    <source>
        <dbReference type="Proteomes" id="UP000807025"/>
    </source>
</evidence>
<dbReference type="EMBL" id="MU154795">
    <property type="protein sequence ID" value="KAF9487277.1"/>
    <property type="molecule type" value="Genomic_DNA"/>
</dbReference>